<gene>
    <name evidence="2" type="ORF">CELE_Y106G6D.2</name>
    <name evidence="2 4" type="ORF">Y106G6D.2</name>
</gene>
<evidence type="ECO:0000313" key="3">
    <source>
        <dbReference type="Proteomes" id="UP000001940"/>
    </source>
</evidence>
<dbReference type="PIR" id="T26412">
    <property type="entry name" value="T26412"/>
</dbReference>
<dbReference type="eggNOG" id="ENOG502RAPQ">
    <property type="taxonomic scope" value="Eukaryota"/>
</dbReference>
<dbReference type="Proteomes" id="UP000001940">
    <property type="component" value="Chromosome I"/>
</dbReference>
<proteinExistence type="predicted"/>
<dbReference type="AGR" id="WB:WBGene00013699"/>
<keyword evidence="1" id="KW-0175">Coiled coil</keyword>
<evidence type="ECO:0000313" key="2">
    <source>
        <dbReference type="EMBL" id="CAA20975.1"/>
    </source>
</evidence>
<feature type="coiled-coil region" evidence="1">
    <location>
        <begin position="88"/>
        <end position="157"/>
    </location>
</feature>
<dbReference type="STRING" id="6239.Y106G6D.2.1"/>
<reference evidence="2 3" key="1">
    <citation type="journal article" date="1998" name="Science">
        <title>Genome sequence of the nematode C. elegans: a platform for investigating biology.</title>
        <authorList>
            <consortium name="The C. elegans sequencing consortium"/>
            <person name="Sulson J.E."/>
            <person name="Waterston R."/>
        </authorList>
    </citation>
    <scope>NUCLEOTIDE SEQUENCE [LARGE SCALE GENOMIC DNA]</scope>
    <source>
        <strain evidence="2 3">Bristol N2</strain>
    </source>
</reference>
<dbReference type="PhylomeDB" id="Q9XX62"/>
<dbReference type="PaxDb" id="6239-Y106G6D.2"/>
<dbReference type="OMA" id="EIQERRY"/>
<dbReference type="AlphaFoldDB" id="Q9XX62"/>
<dbReference type="Bgee" id="WBGene00013699">
    <property type="expression patterns" value="Expressed in embryo and 3 other cell types or tissues"/>
</dbReference>
<dbReference type="KEGG" id="cel:CELE_Y106G6D.2"/>
<dbReference type="InParanoid" id="Q9XX62"/>
<dbReference type="GeneID" id="172875"/>
<evidence type="ECO:0000313" key="4">
    <source>
        <dbReference type="WormBase" id="Y106G6D.2"/>
    </source>
</evidence>
<dbReference type="CTD" id="172875"/>
<dbReference type="FunCoup" id="Q9XX62">
    <property type="interactions" value="16"/>
</dbReference>
<dbReference type="SMR" id="Q9XX62"/>
<dbReference type="RefSeq" id="NP_492666.1">
    <property type="nucleotide sequence ID" value="NM_060265.1"/>
</dbReference>
<accession>Q9XX62</accession>
<sequence length="248" mass="29941">MVVKRIDNSDSIFFLESPERDIRIEKYFSDKCSKLKKRNEDMNEEIKWRKTRISDYGEHLNMSLDELKDKFKAVTRKRDTIRFTEHLKKKQEKLYKDLESIKEDSKNNTIHGNVLRFRREYENEDSKRKLDEMKNTLDQLKSENKAWKILSEDVQCESDLWNLVTEKRKSSWLTEKKINEYMSNMQKNLSSAVNEFNTLRGQIRNELNPEDNDEEEAKIRKQNMMKKQMERKLEKLKIDNADLLKSNC</sequence>
<dbReference type="HOGENOM" id="CLU_1120978_0_0_1"/>
<keyword evidence="3" id="KW-1185">Reference proteome</keyword>
<feature type="coiled-coil region" evidence="1">
    <location>
        <begin position="212"/>
        <end position="246"/>
    </location>
</feature>
<dbReference type="PeptideAtlas" id="Q9XX62"/>
<name>Q9XX62_CAEEL</name>
<organism evidence="2 3">
    <name type="scientific">Caenorhabditis elegans</name>
    <dbReference type="NCBI Taxonomy" id="6239"/>
    <lineage>
        <taxon>Eukaryota</taxon>
        <taxon>Metazoa</taxon>
        <taxon>Ecdysozoa</taxon>
        <taxon>Nematoda</taxon>
        <taxon>Chromadorea</taxon>
        <taxon>Rhabditida</taxon>
        <taxon>Rhabditina</taxon>
        <taxon>Rhabditomorpha</taxon>
        <taxon>Rhabditoidea</taxon>
        <taxon>Rhabditidae</taxon>
        <taxon>Peloderinae</taxon>
        <taxon>Caenorhabditis</taxon>
    </lineage>
</organism>
<dbReference type="UCSC" id="Y106G6D.2">
    <property type="organism name" value="c. elegans"/>
</dbReference>
<dbReference type="WormBase" id="Y106G6D.2">
    <property type="protein sequence ID" value="CE19300"/>
    <property type="gene ID" value="WBGene00013699"/>
</dbReference>
<dbReference type="EMBL" id="BX284601">
    <property type="protein sequence ID" value="CAA20975.1"/>
    <property type="molecule type" value="Genomic_DNA"/>
</dbReference>
<evidence type="ECO:0000256" key="1">
    <source>
        <dbReference type="SAM" id="Coils"/>
    </source>
</evidence>
<protein>
    <submittedName>
        <fullName evidence="2">Pre-mRNA-splicing factor SYF2</fullName>
    </submittedName>
</protein>